<dbReference type="SUPFAM" id="SSF50475">
    <property type="entry name" value="FMN-binding split barrel"/>
    <property type="match status" value="1"/>
</dbReference>
<evidence type="ECO:0000256" key="2">
    <source>
        <dbReference type="SAM" id="MobiDB-lite"/>
    </source>
</evidence>
<name>A0ABP9PUV5_9PSEU</name>
<sequence>MASWAELQASVPEFAAGVRGIFDKGRHKTMATVRADGSPRISGIEAEFVDGELTFGSMAGSNKGADLRRDPRLAIHSPSLDPPEDVPESWQGDAKITGKAVLTHEVTEGEAPGPRFRVDIEEAVRVRVGEPADHLLIEVWRPDSGLRRIARR</sequence>
<dbReference type="EMBL" id="BAABJP010000007">
    <property type="protein sequence ID" value="GAA5151861.1"/>
    <property type="molecule type" value="Genomic_DNA"/>
</dbReference>
<dbReference type="Proteomes" id="UP001428817">
    <property type="component" value="Unassembled WGS sequence"/>
</dbReference>
<keyword evidence="5" id="KW-1185">Reference proteome</keyword>
<evidence type="ECO:0000259" key="3">
    <source>
        <dbReference type="Pfam" id="PF01243"/>
    </source>
</evidence>
<dbReference type="InterPro" id="IPR011576">
    <property type="entry name" value="Pyridox_Oxase_N"/>
</dbReference>
<dbReference type="RefSeq" id="WP_185066587.1">
    <property type="nucleotide sequence ID" value="NZ_BAABJP010000007.1"/>
</dbReference>
<proteinExistence type="predicted"/>
<feature type="domain" description="Pyridoxamine 5'-phosphate oxidase N-terminal" evidence="3">
    <location>
        <begin position="29"/>
        <end position="102"/>
    </location>
</feature>
<comment type="caution">
    <text evidence="4">The sequence shown here is derived from an EMBL/GenBank/DDBJ whole genome shotgun (WGS) entry which is preliminary data.</text>
</comment>
<gene>
    <name evidence="4" type="ORF">GCM10023321_19640</name>
</gene>
<evidence type="ECO:0000313" key="4">
    <source>
        <dbReference type="EMBL" id="GAA5151861.1"/>
    </source>
</evidence>
<reference evidence="5" key="1">
    <citation type="journal article" date="2019" name="Int. J. Syst. Evol. Microbiol.">
        <title>The Global Catalogue of Microorganisms (GCM) 10K type strain sequencing project: providing services to taxonomists for standard genome sequencing and annotation.</title>
        <authorList>
            <consortium name="The Broad Institute Genomics Platform"/>
            <consortium name="The Broad Institute Genome Sequencing Center for Infectious Disease"/>
            <person name="Wu L."/>
            <person name="Ma J."/>
        </authorList>
    </citation>
    <scope>NUCLEOTIDE SEQUENCE [LARGE SCALE GENOMIC DNA]</scope>
    <source>
        <strain evidence="5">JCM 18303</strain>
    </source>
</reference>
<keyword evidence="1" id="KW-0560">Oxidoreductase</keyword>
<dbReference type="InterPro" id="IPR012349">
    <property type="entry name" value="Split_barrel_FMN-bd"/>
</dbReference>
<accession>A0ABP9PUV5</accession>
<feature type="region of interest" description="Disordered" evidence="2">
    <location>
        <begin position="61"/>
        <end position="91"/>
    </location>
</feature>
<dbReference type="Pfam" id="PF01243">
    <property type="entry name" value="PNPOx_N"/>
    <property type="match status" value="1"/>
</dbReference>
<evidence type="ECO:0000313" key="5">
    <source>
        <dbReference type="Proteomes" id="UP001428817"/>
    </source>
</evidence>
<dbReference type="InterPro" id="IPR052019">
    <property type="entry name" value="F420H2_bilvrd_red/Heme_oxyg"/>
</dbReference>
<dbReference type="PANTHER" id="PTHR35176">
    <property type="entry name" value="HEME OXYGENASE HI_0854-RELATED"/>
    <property type="match status" value="1"/>
</dbReference>
<dbReference type="PANTHER" id="PTHR35176:SF6">
    <property type="entry name" value="HEME OXYGENASE HI_0854-RELATED"/>
    <property type="match status" value="1"/>
</dbReference>
<protein>
    <submittedName>
        <fullName evidence="4">Pyridoxamine 5'-phosphate oxidase family protein</fullName>
    </submittedName>
</protein>
<dbReference type="Gene3D" id="2.30.110.10">
    <property type="entry name" value="Electron Transport, Fmn-binding Protein, Chain A"/>
    <property type="match status" value="1"/>
</dbReference>
<organism evidence="4 5">
    <name type="scientific">Pseudonocardia eucalypti</name>
    <dbReference type="NCBI Taxonomy" id="648755"/>
    <lineage>
        <taxon>Bacteria</taxon>
        <taxon>Bacillati</taxon>
        <taxon>Actinomycetota</taxon>
        <taxon>Actinomycetes</taxon>
        <taxon>Pseudonocardiales</taxon>
        <taxon>Pseudonocardiaceae</taxon>
        <taxon>Pseudonocardia</taxon>
    </lineage>
</organism>
<evidence type="ECO:0000256" key="1">
    <source>
        <dbReference type="ARBA" id="ARBA00023002"/>
    </source>
</evidence>